<dbReference type="InterPro" id="IPR036457">
    <property type="entry name" value="PPM-type-like_dom_sf"/>
</dbReference>
<feature type="compositionally biased region" description="Basic and acidic residues" evidence="10">
    <location>
        <begin position="903"/>
        <end position="912"/>
    </location>
</feature>
<dbReference type="Proteomes" id="UP000007264">
    <property type="component" value="Unassembled WGS sequence"/>
</dbReference>
<keyword evidence="4" id="KW-0479">Metal-binding</keyword>
<feature type="compositionally biased region" description="Low complexity" evidence="10">
    <location>
        <begin position="423"/>
        <end position="433"/>
    </location>
</feature>
<dbReference type="InterPro" id="IPR000222">
    <property type="entry name" value="PP2C_BS"/>
</dbReference>
<dbReference type="GO" id="GO:0046872">
    <property type="term" value="F:metal ion binding"/>
    <property type="evidence" value="ECO:0007669"/>
    <property type="project" value="UniProtKB-KW"/>
</dbReference>
<dbReference type="PROSITE" id="PS01032">
    <property type="entry name" value="PPM_1"/>
    <property type="match status" value="1"/>
</dbReference>
<dbReference type="Gene3D" id="3.60.40.10">
    <property type="entry name" value="PPM-type phosphatase domain"/>
    <property type="match status" value="1"/>
</dbReference>
<keyword evidence="13" id="KW-1185">Reference proteome</keyword>
<organism evidence="12 13">
    <name type="scientific">Coccomyxa subellipsoidea (strain C-169)</name>
    <name type="common">Green microalga</name>
    <dbReference type="NCBI Taxonomy" id="574566"/>
    <lineage>
        <taxon>Eukaryota</taxon>
        <taxon>Viridiplantae</taxon>
        <taxon>Chlorophyta</taxon>
        <taxon>core chlorophytes</taxon>
        <taxon>Trebouxiophyceae</taxon>
        <taxon>Trebouxiophyceae incertae sedis</taxon>
        <taxon>Coccomyxaceae</taxon>
        <taxon>Coccomyxa</taxon>
        <taxon>Coccomyxa subellipsoidea</taxon>
    </lineage>
</organism>
<comment type="cofactor">
    <cofactor evidence="1">
        <name>Mn(2+)</name>
        <dbReference type="ChEBI" id="CHEBI:29035"/>
    </cofactor>
</comment>
<dbReference type="EMBL" id="AGSI01000001">
    <property type="protein sequence ID" value="EIE27790.1"/>
    <property type="molecule type" value="Genomic_DNA"/>
</dbReference>
<dbReference type="InterPro" id="IPR015655">
    <property type="entry name" value="PP2C"/>
</dbReference>
<name>I0ZAX1_COCSC</name>
<evidence type="ECO:0000256" key="8">
    <source>
        <dbReference type="ARBA" id="ARBA00023211"/>
    </source>
</evidence>
<sequence>MLNSKYPTDWSLVCPGTDEGPHDAVTVHKVEVGVRCCFYWLSDDAERTLSPAERLKWMEESGKGECQDAAVTQTDFASSAGSVFAGVFDGHGIGGRQAAVFAAGEITRELANDPRTEPGKISRQWKAAVTDACVAAHTALSKPDLAGCDARYSGSTACMTLVHNGQLFLANVGDSRAALARLNPLGRIQGIALTEDNKPNDPEERRRIEKAGGMVSPMRNREGAFVGPHRVFGPEGFAPGLAMSRSLGDLLAHSLGVCPLPVCSQRRLTAQDQFVVLATDGVWEVMDCQDVAHFVQRWRKRPWVGWSASDALTLEAQERWKLLQPEIMVDDVAAIVIMLSPPPANALAPRPAPKKAARARATNAAANSMEAKAERDELSALPYQNFFRHLELEKLDSLNASGRSGSHVRFEDRGEDDAPAPPGAAAKPAAEDGGAALRRALSRNTIVPQQVYDGAPSSGGATSGSGSSGATPAADGATPAASGAASAVADAPAATDAGAAAPGPAAGSAAAEALPLARSGLPRAPSRENLPATAFPSSIQGHSRSPMRQVSLQELRTPPPSALGTSYASRSPRRPPAPHDGSPFGAHKAAWAALESSANRAPFTKALGRANSSPAVDKLRLAALAIPENTDPAVGMRALSANSMLRPFSSSNLMRPIRKAYPSKDSLSGSPTGDGAGSPLLGSPMRSEGSESFETLDGRQHGGGAGGSGRDPREGRVRGGISRMNSVPEDLYSIMSERRPALPSRSKSTRVLSTRAKMTKSPRAAPKSMPQMQLPEFPAADTARPSFANPFASLQVQGSGLNPWDESSADSSRHLTESGAQRGSSAALDMLRLSPSDNLLAHAYTAPCAEMLPTWSGSPPYAHEGSPLLTPGSADSADGLLAAAAASDNSPSSPLPIVSEEEPSVHSTRDGRSVHGMVADSAGSLHPKSAKIPMPNSGHLGAHRKLALHGVSCPPAAQILVKP</sequence>
<feature type="region of interest" description="Disordered" evidence="10">
    <location>
        <begin position="884"/>
        <end position="912"/>
    </location>
</feature>
<evidence type="ECO:0000256" key="9">
    <source>
        <dbReference type="RuleBase" id="RU003465"/>
    </source>
</evidence>
<feature type="region of interest" description="Disordered" evidence="10">
    <location>
        <begin position="450"/>
        <end position="480"/>
    </location>
</feature>
<proteinExistence type="inferred from homology"/>
<evidence type="ECO:0000256" key="5">
    <source>
        <dbReference type="ARBA" id="ARBA00022801"/>
    </source>
</evidence>
<comment type="cofactor">
    <cofactor evidence="2">
        <name>Mg(2+)</name>
        <dbReference type="ChEBI" id="CHEBI:18420"/>
    </cofactor>
</comment>
<dbReference type="GeneID" id="17045805"/>
<evidence type="ECO:0000256" key="10">
    <source>
        <dbReference type="SAM" id="MobiDB-lite"/>
    </source>
</evidence>
<dbReference type="SUPFAM" id="SSF81606">
    <property type="entry name" value="PP2C-like"/>
    <property type="match status" value="1"/>
</dbReference>
<dbReference type="AlphaFoldDB" id="I0ZAX1"/>
<keyword evidence="5 9" id="KW-0378">Hydrolase</keyword>
<dbReference type="RefSeq" id="XP_005652334.1">
    <property type="nucleotide sequence ID" value="XM_005652277.1"/>
</dbReference>
<reference evidence="12 13" key="1">
    <citation type="journal article" date="2012" name="Genome Biol.">
        <title>The genome of the polar eukaryotic microalga coccomyxa subellipsoidea reveals traits of cold adaptation.</title>
        <authorList>
            <person name="Blanc G."/>
            <person name="Agarkova I."/>
            <person name="Grimwood J."/>
            <person name="Kuo A."/>
            <person name="Brueggeman A."/>
            <person name="Dunigan D."/>
            <person name="Gurnon J."/>
            <person name="Ladunga I."/>
            <person name="Lindquist E."/>
            <person name="Lucas S."/>
            <person name="Pangilinan J."/>
            <person name="Proschold T."/>
            <person name="Salamov A."/>
            <person name="Schmutz J."/>
            <person name="Weeks D."/>
            <person name="Yamada T."/>
            <person name="Claverie J.M."/>
            <person name="Grigoriev I."/>
            <person name="Van Etten J."/>
            <person name="Lomsadze A."/>
            <person name="Borodovsky M."/>
        </authorList>
    </citation>
    <scope>NUCLEOTIDE SEQUENCE [LARGE SCALE GENOMIC DNA]</scope>
    <source>
        <strain evidence="12 13">C-169</strain>
    </source>
</reference>
<dbReference type="InterPro" id="IPR001932">
    <property type="entry name" value="PPM-type_phosphatase-like_dom"/>
</dbReference>
<feature type="region of interest" description="Disordered" evidence="10">
    <location>
        <begin position="798"/>
        <end position="823"/>
    </location>
</feature>
<evidence type="ECO:0000256" key="3">
    <source>
        <dbReference type="ARBA" id="ARBA00013081"/>
    </source>
</evidence>
<dbReference type="Pfam" id="PF00481">
    <property type="entry name" value="PP2C"/>
    <property type="match status" value="1"/>
</dbReference>
<feature type="region of interest" description="Disordered" evidence="10">
    <location>
        <begin position="400"/>
        <end position="433"/>
    </location>
</feature>
<feature type="region of interest" description="Disordered" evidence="10">
    <location>
        <begin position="520"/>
        <end position="585"/>
    </location>
</feature>
<evidence type="ECO:0000256" key="2">
    <source>
        <dbReference type="ARBA" id="ARBA00001946"/>
    </source>
</evidence>
<protein>
    <recommendedName>
        <fullName evidence="3">protein-serine/threonine phosphatase</fullName>
        <ecNumber evidence="3">3.1.3.16</ecNumber>
    </recommendedName>
</protein>
<evidence type="ECO:0000256" key="6">
    <source>
        <dbReference type="ARBA" id="ARBA00022842"/>
    </source>
</evidence>
<feature type="compositionally biased region" description="Low complexity" evidence="10">
    <location>
        <begin position="468"/>
        <end position="480"/>
    </location>
</feature>
<evidence type="ECO:0000259" key="11">
    <source>
        <dbReference type="PROSITE" id="PS51746"/>
    </source>
</evidence>
<feature type="compositionally biased region" description="Polar residues" evidence="10">
    <location>
        <begin position="535"/>
        <end position="554"/>
    </location>
</feature>
<evidence type="ECO:0000256" key="4">
    <source>
        <dbReference type="ARBA" id="ARBA00022723"/>
    </source>
</evidence>
<feature type="region of interest" description="Disordered" evidence="10">
    <location>
        <begin position="661"/>
        <end position="724"/>
    </location>
</feature>
<feature type="region of interest" description="Disordered" evidence="10">
    <location>
        <begin position="738"/>
        <end position="771"/>
    </location>
</feature>
<feature type="domain" description="PPM-type phosphatase" evidence="11">
    <location>
        <begin position="47"/>
        <end position="339"/>
    </location>
</feature>
<comment type="similarity">
    <text evidence="9">Belongs to the PP2C family.</text>
</comment>
<dbReference type="SMART" id="SM00332">
    <property type="entry name" value="PP2Cc"/>
    <property type="match status" value="1"/>
</dbReference>
<dbReference type="KEGG" id="csl:COCSUDRAFT_45995"/>
<dbReference type="GO" id="GO:0004722">
    <property type="term" value="F:protein serine/threonine phosphatase activity"/>
    <property type="evidence" value="ECO:0007669"/>
    <property type="project" value="UniProtKB-EC"/>
</dbReference>
<accession>I0ZAX1</accession>
<feature type="compositionally biased region" description="Low complexity" evidence="10">
    <location>
        <begin position="359"/>
        <end position="370"/>
    </location>
</feature>
<evidence type="ECO:0000256" key="7">
    <source>
        <dbReference type="ARBA" id="ARBA00022912"/>
    </source>
</evidence>
<comment type="caution">
    <text evidence="12">The sequence shown here is derived from an EMBL/GenBank/DDBJ whole genome shotgun (WGS) entry which is preliminary data.</text>
</comment>
<keyword evidence="6" id="KW-0460">Magnesium</keyword>
<dbReference type="CDD" id="cd00143">
    <property type="entry name" value="PP2Cc"/>
    <property type="match status" value="1"/>
</dbReference>
<evidence type="ECO:0000256" key="1">
    <source>
        <dbReference type="ARBA" id="ARBA00001936"/>
    </source>
</evidence>
<dbReference type="PROSITE" id="PS51746">
    <property type="entry name" value="PPM_2"/>
    <property type="match status" value="1"/>
</dbReference>
<evidence type="ECO:0000313" key="12">
    <source>
        <dbReference type="EMBL" id="EIE27790.1"/>
    </source>
</evidence>
<feature type="region of interest" description="Disordered" evidence="10">
    <location>
        <begin position="346"/>
        <end position="370"/>
    </location>
</feature>
<dbReference type="PANTHER" id="PTHR47992">
    <property type="entry name" value="PROTEIN PHOSPHATASE"/>
    <property type="match status" value="1"/>
</dbReference>
<keyword evidence="8" id="KW-0464">Manganese</keyword>
<feature type="compositionally biased region" description="Low complexity" evidence="10">
    <location>
        <begin position="884"/>
        <end position="896"/>
    </location>
</feature>
<gene>
    <name evidence="12" type="ORF">COCSUDRAFT_45995</name>
</gene>
<dbReference type="EC" id="3.1.3.16" evidence="3"/>
<dbReference type="OrthoDB" id="10264738at2759"/>
<dbReference type="eggNOG" id="KOG0698">
    <property type="taxonomic scope" value="Eukaryota"/>
</dbReference>
<keyword evidence="7 9" id="KW-0904">Protein phosphatase</keyword>
<evidence type="ECO:0000313" key="13">
    <source>
        <dbReference type="Proteomes" id="UP000007264"/>
    </source>
</evidence>